<reference evidence="1 2" key="1">
    <citation type="submission" date="2024-11" db="EMBL/GenBank/DDBJ databases">
        <title>Adaptive evolution of stress response genes in parasites aligns with host niche diversity.</title>
        <authorList>
            <person name="Hahn C."/>
            <person name="Resl P."/>
        </authorList>
    </citation>
    <scope>NUCLEOTIDE SEQUENCE [LARGE SCALE GENOMIC DNA]</scope>
    <source>
        <strain evidence="1">EGGRZ-B1_66</strain>
        <tissue evidence="1">Body</tissue>
    </source>
</reference>
<dbReference type="AlphaFoldDB" id="A0ABD2Q9W7"/>
<dbReference type="Proteomes" id="UP001626550">
    <property type="component" value="Unassembled WGS sequence"/>
</dbReference>
<name>A0ABD2Q9W7_9PLAT</name>
<evidence type="ECO:0000313" key="2">
    <source>
        <dbReference type="Proteomes" id="UP001626550"/>
    </source>
</evidence>
<proteinExistence type="predicted"/>
<organism evidence="1 2">
    <name type="scientific">Cichlidogyrus casuarinus</name>
    <dbReference type="NCBI Taxonomy" id="1844966"/>
    <lineage>
        <taxon>Eukaryota</taxon>
        <taxon>Metazoa</taxon>
        <taxon>Spiralia</taxon>
        <taxon>Lophotrochozoa</taxon>
        <taxon>Platyhelminthes</taxon>
        <taxon>Monogenea</taxon>
        <taxon>Monopisthocotylea</taxon>
        <taxon>Dactylogyridea</taxon>
        <taxon>Ancyrocephalidae</taxon>
        <taxon>Cichlidogyrus</taxon>
    </lineage>
</organism>
<keyword evidence="2" id="KW-1185">Reference proteome</keyword>
<evidence type="ECO:0000313" key="1">
    <source>
        <dbReference type="EMBL" id="KAL3315051.1"/>
    </source>
</evidence>
<sequence>MLVGGQNCALHGGFKDSASSFRIVDASLPVRVLLVTEVTGFPVETTKFSSDALEENSTDLKNK</sequence>
<comment type="caution">
    <text evidence="1">The sequence shown here is derived from an EMBL/GenBank/DDBJ whole genome shotgun (WGS) entry which is preliminary data.</text>
</comment>
<accession>A0ABD2Q9W7</accession>
<gene>
    <name evidence="1" type="ORF">Ciccas_006322</name>
</gene>
<dbReference type="EMBL" id="JBJKFK010000839">
    <property type="protein sequence ID" value="KAL3315051.1"/>
    <property type="molecule type" value="Genomic_DNA"/>
</dbReference>
<protein>
    <submittedName>
        <fullName evidence="1">Uncharacterized protein</fullName>
    </submittedName>
</protein>